<dbReference type="Proteomes" id="UP000054703">
    <property type="component" value="Unassembled WGS sequence"/>
</dbReference>
<name>A0A0W0ZLH2_9GAMM</name>
<reference evidence="1 2" key="1">
    <citation type="submission" date="2015-11" db="EMBL/GenBank/DDBJ databases">
        <title>Genomic analysis of 38 Legionella species identifies large and diverse effector repertoires.</title>
        <authorList>
            <person name="Burstein D."/>
            <person name="Amaro F."/>
            <person name="Zusman T."/>
            <person name="Lifshitz Z."/>
            <person name="Cohen O."/>
            <person name="Gilbert J.A."/>
            <person name="Pupko T."/>
            <person name="Shuman H.A."/>
            <person name="Segal G."/>
        </authorList>
    </citation>
    <scope>NUCLEOTIDE SEQUENCE [LARGE SCALE GENOMIC DNA]</scope>
    <source>
        <strain evidence="1 2">SC-63-C7</strain>
    </source>
</reference>
<accession>A0A0W0ZLH2</accession>
<evidence type="ECO:0000313" key="2">
    <source>
        <dbReference type="Proteomes" id="UP000054703"/>
    </source>
</evidence>
<protein>
    <submittedName>
        <fullName evidence="1">Uncharacterized protein</fullName>
    </submittedName>
</protein>
<evidence type="ECO:0000313" key="1">
    <source>
        <dbReference type="EMBL" id="KTD69981.1"/>
    </source>
</evidence>
<dbReference type="RefSeq" id="WP_058512557.1">
    <property type="nucleotide sequence ID" value="NZ_CAAAIH010000054.1"/>
</dbReference>
<dbReference type="OrthoDB" id="5651634at2"/>
<proteinExistence type="predicted"/>
<sequence length="78" mass="8909">MMSFFLKSGFNVIQTAMKRSLIDATRSVSTTGIIFGGYYIYNKTAPLFTRHRFFKNDSNTIDIKEICEYNNKSSFSGS</sequence>
<dbReference type="PATRIC" id="fig|45074.5.peg.72"/>
<dbReference type="AlphaFoldDB" id="A0A0W0ZLH2"/>
<comment type="caution">
    <text evidence="1">The sequence shown here is derived from an EMBL/GenBank/DDBJ whole genome shotgun (WGS) entry which is preliminary data.</text>
</comment>
<dbReference type="EMBL" id="LNYU01000003">
    <property type="protein sequence ID" value="KTD69981.1"/>
    <property type="molecule type" value="Genomic_DNA"/>
</dbReference>
<gene>
    <name evidence="1" type="ORF">Lsan_0065</name>
</gene>
<keyword evidence="2" id="KW-1185">Reference proteome</keyword>
<organism evidence="1 2">
    <name type="scientific">Legionella santicrucis</name>
    <dbReference type="NCBI Taxonomy" id="45074"/>
    <lineage>
        <taxon>Bacteria</taxon>
        <taxon>Pseudomonadati</taxon>
        <taxon>Pseudomonadota</taxon>
        <taxon>Gammaproteobacteria</taxon>
        <taxon>Legionellales</taxon>
        <taxon>Legionellaceae</taxon>
        <taxon>Legionella</taxon>
    </lineage>
</organism>